<evidence type="ECO:0000313" key="3">
    <source>
        <dbReference type="EMBL" id="KRO96685.1"/>
    </source>
</evidence>
<gene>
    <name evidence="3" type="ORF">ABS24_05935</name>
</gene>
<dbReference type="InterPro" id="IPR045795">
    <property type="entry name" value="SLT_4"/>
</dbReference>
<organism evidence="3 4">
    <name type="scientific">SAR92 bacterium BACL26 MAG-121220-bin70</name>
    <dbReference type="NCBI Taxonomy" id="1655626"/>
    <lineage>
        <taxon>Bacteria</taxon>
        <taxon>Pseudomonadati</taxon>
        <taxon>Pseudomonadota</taxon>
        <taxon>Gammaproteobacteria</taxon>
        <taxon>Cellvibrionales</taxon>
        <taxon>Porticoccaceae</taxon>
        <taxon>SAR92 clade</taxon>
    </lineage>
</organism>
<dbReference type="Pfam" id="PF19489">
    <property type="entry name" value="SLT_4"/>
    <property type="match status" value="1"/>
</dbReference>
<feature type="domain" description="Transglycosylase SLT" evidence="2">
    <location>
        <begin position="8"/>
        <end position="189"/>
    </location>
</feature>
<dbReference type="SUPFAM" id="SSF53955">
    <property type="entry name" value="Lysozyme-like"/>
    <property type="match status" value="1"/>
</dbReference>
<feature type="chain" id="PRO_5006425384" description="Transglycosylase SLT domain-containing protein" evidence="1">
    <location>
        <begin position="23"/>
        <end position="201"/>
    </location>
</feature>
<dbReference type="EMBL" id="LICA01000044">
    <property type="protein sequence ID" value="KRO96685.1"/>
    <property type="molecule type" value="Genomic_DNA"/>
</dbReference>
<dbReference type="Proteomes" id="UP000051213">
    <property type="component" value="Unassembled WGS sequence"/>
</dbReference>
<evidence type="ECO:0000313" key="4">
    <source>
        <dbReference type="Proteomes" id="UP000051213"/>
    </source>
</evidence>
<accession>A0A0R2UHN1</accession>
<dbReference type="Gene3D" id="1.10.530.10">
    <property type="match status" value="1"/>
</dbReference>
<reference evidence="3 4" key="1">
    <citation type="submission" date="2015-10" db="EMBL/GenBank/DDBJ databases">
        <title>Metagenome-Assembled Genomes uncover a global brackish microbiome.</title>
        <authorList>
            <person name="Hugerth L.W."/>
            <person name="Larsson J."/>
            <person name="Alneberg J."/>
            <person name="Lindh M.V."/>
            <person name="Legrand C."/>
            <person name="Pinhassi J."/>
            <person name="Andersson A.F."/>
        </authorList>
    </citation>
    <scope>NUCLEOTIDE SEQUENCE [LARGE SCALE GENOMIC DNA]</scope>
    <source>
        <strain evidence="3">BACL26 MAG-121220-bin70</strain>
    </source>
</reference>
<dbReference type="PROSITE" id="PS51257">
    <property type="entry name" value="PROKAR_LIPOPROTEIN"/>
    <property type="match status" value="1"/>
</dbReference>
<proteinExistence type="predicted"/>
<protein>
    <recommendedName>
        <fullName evidence="2">Transglycosylase SLT domain-containing protein</fullName>
    </recommendedName>
</protein>
<sequence length="201" mass="23124">MKYKSTLIFLFAALMLSSCASYQPTRIGDICKIFWGETDWYEDARAARNRWGTPITVMMAIMKQESSFRADVRPDRPKFLFIPLPRKSSAYGYAQAQDPAWDDYKKATGNWGHDRDDFSDAINFIGWYTDKSHRRLGISKSDPFRQYLAYHEGWGGYSRGSFNKKPQLLDVAAKVKGQAEIYNAQLVRCTADLDKAVKGWF</sequence>
<name>A0A0R2UHN1_9GAMM</name>
<evidence type="ECO:0000256" key="1">
    <source>
        <dbReference type="SAM" id="SignalP"/>
    </source>
</evidence>
<dbReference type="CDD" id="cd00442">
    <property type="entry name" value="Lyz-like"/>
    <property type="match status" value="1"/>
</dbReference>
<dbReference type="InterPro" id="IPR023346">
    <property type="entry name" value="Lysozyme-like_dom_sf"/>
</dbReference>
<feature type="signal peptide" evidence="1">
    <location>
        <begin position="1"/>
        <end position="22"/>
    </location>
</feature>
<dbReference type="AlphaFoldDB" id="A0A0R2UHN1"/>
<evidence type="ECO:0000259" key="2">
    <source>
        <dbReference type="Pfam" id="PF19489"/>
    </source>
</evidence>
<keyword evidence="1" id="KW-0732">Signal</keyword>
<comment type="caution">
    <text evidence="3">The sequence shown here is derived from an EMBL/GenBank/DDBJ whole genome shotgun (WGS) entry which is preliminary data.</text>
</comment>